<gene>
    <name evidence="10" type="ORF">SAMN05216400_0895</name>
</gene>
<keyword evidence="2" id="KW-0902">Two-component regulatory system</keyword>
<dbReference type="InterPro" id="IPR001789">
    <property type="entry name" value="Sig_transdc_resp-reg_receiver"/>
</dbReference>
<dbReference type="SMART" id="SM00448">
    <property type="entry name" value="REC"/>
    <property type="match status" value="1"/>
</dbReference>
<evidence type="ECO:0000259" key="9">
    <source>
        <dbReference type="PROSITE" id="PS51755"/>
    </source>
</evidence>
<evidence type="ECO:0000256" key="1">
    <source>
        <dbReference type="ARBA" id="ARBA00022553"/>
    </source>
</evidence>
<dbReference type="PANTHER" id="PTHR48111:SF21">
    <property type="entry name" value="DNA-BINDING DUAL MASTER TRANSCRIPTIONAL REGULATOR RPAA"/>
    <property type="match status" value="1"/>
</dbReference>
<evidence type="ECO:0000256" key="2">
    <source>
        <dbReference type="ARBA" id="ARBA00023012"/>
    </source>
</evidence>
<evidence type="ECO:0000259" key="8">
    <source>
        <dbReference type="PROSITE" id="PS50110"/>
    </source>
</evidence>
<dbReference type="EMBL" id="FNGX01000002">
    <property type="protein sequence ID" value="SDL50775.1"/>
    <property type="molecule type" value="Genomic_DNA"/>
</dbReference>
<feature type="DNA-binding region" description="OmpR/PhoB-type" evidence="7">
    <location>
        <begin position="131"/>
        <end position="229"/>
    </location>
</feature>
<dbReference type="PROSITE" id="PS51755">
    <property type="entry name" value="OMPR_PHOB"/>
    <property type="match status" value="1"/>
</dbReference>
<dbReference type="PROSITE" id="PS50110">
    <property type="entry name" value="RESPONSE_REGULATORY"/>
    <property type="match status" value="1"/>
</dbReference>
<dbReference type="InterPro" id="IPR016032">
    <property type="entry name" value="Sig_transdc_resp-reg_C-effctor"/>
</dbReference>
<dbReference type="OrthoDB" id="9790442at2"/>
<dbReference type="InterPro" id="IPR011006">
    <property type="entry name" value="CheY-like_superfamily"/>
</dbReference>
<dbReference type="Gene3D" id="6.10.250.690">
    <property type="match status" value="1"/>
</dbReference>
<dbReference type="InterPro" id="IPR039420">
    <property type="entry name" value="WalR-like"/>
</dbReference>
<dbReference type="GO" id="GO:0000156">
    <property type="term" value="F:phosphorelay response regulator activity"/>
    <property type="evidence" value="ECO:0007669"/>
    <property type="project" value="TreeGrafter"/>
</dbReference>
<dbReference type="SUPFAM" id="SSF46894">
    <property type="entry name" value="C-terminal effector domain of the bipartite response regulators"/>
    <property type="match status" value="1"/>
</dbReference>
<dbReference type="Gene3D" id="3.40.50.2300">
    <property type="match status" value="1"/>
</dbReference>
<dbReference type="SMART" id="SM00862">
    <property type="entry name" value="Trans_reg_C"/>
    <property type="match status" value="1"/>
</dbReference>
<dbReference type="Pfam" id="PF00486">
    <property type="entry name" value="Trans_reg_C"/>
    <property type="match status" value="1"/>
</dbReference>
<dbReference type="GO" id="GO:0000976">
    <property type="term" value="F:transcription cis-regulatory region binding"/>
    <property type="evidence" value="ECO:0007669"/>
    <property type="project" value="TreeGrafter"/>
</dbReference>
<dbReference type="SUPFAM" id="SSF52172">
    <property type="entry name" value="CheY-like"/>
    <property type="match status" value="1"/>
</dbReference>
<accession>A0A1G9KMZ9</accession>
<feature type="domain" description="OmpR/PhoB-type" evidence="9">
    <location>
        <begin position="131"/>
        <end position="229"/>
    </location>
</feature>
<sequence length="231" mass="26285">MAKVYVADDEKNIRDLIASFLRKQDLEVEVFETGDQLLLRFMEEAADVVILDVMMPGTNGIDIAGLLRKRSDVPIILLTARDSDDDFVKGFSAGADDYFTKPFSPLKLSLRVKAILARTPMTQEHSNKDSSDSLSYDELVLSDKERSATYQSKNIKLTNTEFELLKVLMAHSEEAVSRDELLRQVWGYDSEVETRVTDDTIKRLRKKLRGVDSHVLIETVWGYGFKLTKKD</sequence>
<dbReference type="CDD" id="cd00383">
    <property type="entry name" value="trans_reg_C"/>
    <property type="match status" value="1"/>
</dbReference>
<dbReference type="Gene3D" id="1.10.10.10">
    <property type="entry name" value="Winged helix-like DNA-binding domain superfamily/Winged helix DNA-binding domain"/>
    <property type="match status" value="1"/>
</dbReference>
<dbReference type="CDD" id="cd17574">
    <property type="entry name" value="REC_OmpR"/>
    <property type="match status" value="1"/>
</dbReference>
<keyword evidence="1 6" id="KW-0597">Phosphoprotein</keyword>
<organism evidence="10 11">
    <name type="scientific">Streptococcus equinus</name>
    <name type="common">Streptococcus bovis</name>
    <dbReference type="NCBI Taxonomy" id="1335"/>
    <lineage>
        <taxon>Bacteria</taxon>
        <taxon>Bacillati</taxon>
        <taxon>Bacillota</taxon>
        <taxon>Bacilli</taxon>
        <taxon>Lactobacillales</taxon>
        <taxon>Streptococcaceae</taxon>
        <taxon>Streptococcus</taxon>
    </lineage>
</organism>
<reference evidence="10 11" key="1">
    <citation type="submission" date="2016-10" db="EMBL/GenBank/DDBJ databases">
        <authorList>
            <person name="de Groot N.N."/>
        </authorList>
    </citation>
    <scope>NUCLEOTIDE SEQUENCE [LARGE SCALE GENOMIC DNA]</scope>
    <source>
        <strain evidence="10 11">Sb09</strain>
    </source>
</reference>
<evidence type="ECO:0000313" key="11">
    <source>
        <dbReference type="Proteomes" id="UP000183162"/>
    </source>
</evidence>
<feature type="modified residue" description="4-aspartylphosphate" evidence="6">
    <location>
        <position position="52"/>
    </location>
</feature>
<evidence type="ECO:0000256" key="6">
    <source>
        <dbReference type="PROSITE-ProRule" id="PRU00169"/>
    </source>
</evidence>
<dbReference type="RefSeq" id="WP_074566749.1">
    <property type="nucleotide sequence ID" value="NZ_FNGX01000002.1"/>
</dbReference>
<feature type="domain" description="Response regulatory" evidence="8">
    <location>
        <begin position="3"/>
        <end position="116"/>
    </location>
</feature>
<evidence type="ECO:0000256" key="7">
    <source>
        <dbReference type="PROSITE-ProRule" id="PRU01091"/>
    </source>
</evidence>
<dbReference type="PANTHER" id="PTHR48111">
    <property type="entry name" value="REGULATOR OF RPOS"/>
    <property type="match status" value="1"/>
</dbReference>
<dbReference type="AlphaFoldDB" id="A0A1G9KMZ9"/>
<dbReference type="GO" id="GO:0006355">
    <property type="term" value="P:regulation of DNA-templated transcription"/>
    <property type="evidence" value="ECO:0007669"/>
    <property type="project" value="InterPro"/>
</dbReference>
<keyword evidence="5" id="KW-0804">Transcription</keyword>
<evidence type="ECO:0000313" key="10">
    <source>
        <dbReference type="EMBL" id="SDL50775.1"/>
    </source>
</evidence>
<dbReference type="InterPro" id="IPR036388">
    <property type="entry name" value="WH-like_DNA-bd_sf"/>
</dbReference>
<evidence type="ECO:0000256" key="5">
    <source>
        <dbReference type="ARBA" id="ARBA00023163"/>
    </source>
</evidence>
<proteinExistence type="predicted"/>
<evidence type="ECO:0000256" key="4">
    <source>
        <dbReference type="ARBA" id="ARBA00023125"/>
    </source>
</evidence>
<dbReference type="GO" id="GO:0032993">
    <property type="term" value="C:protein-DNA complex"/>
    <property type="evidence" value="ECO:0007669"/>
    <property type="project" value="TreeGrafter"/>
</dbReference>
<dbReference type="Pfam" id="PF00072">
    <property type="entry name" value="Response_reg"/>
    <property type="match status" value="1"/>
</dbReference>
<keyword evidence="4 7" id="KW-0238">DNA-binding</keyword>
<evidence type="ECO:0000256" key="3">
    <source>
        <dbReference type="ARBA" id="ARBA00023015"/>
    </source>
</evidence>
<dbReference type="Proteomes" id="UP000183162">
    <property type="component" value="Unassembled WGS sequence"/>
</dbReference>
<keyword evidence="3" id="KW-0805">Transcription regulation</keyword>
<name>A0A1G9KMZ9_STREI</name>
<dbReference type="InterPro" id="IPR001867">
    <property type="entry name" value="OmpR/PhoB-type_DNA-bd"/>
</dbReference>
<protein>
    <submittedName>
        <fullName evidence="10">DNA-binding response regulator, OmpR family, contains REC and winged-helix (WHTH) domain</fullName>
    </submittedName>
</protein>
<dbReference type="GO" id="GO:0005829">
    <property type="term" value="C:cytosol"/>
    <property type="evidence" value="ECO:0007669"/>
    <property type="project" value="TreeGrafter"/>
</dbReference>